<evidence type="ECO:0000313" key="8">
    <source>
        <dbReference type="EMBL" id="TMQ71575.1"/>
    </source>
</evidence>
<dbReference type="PROSITE" id="PS00211">
    <property type="entry name" value="ABC_TRANSPORTER_1"/>
    <property type="match status" value="1"/>
</dbReference>
<keyword evidence="4 8" id="KW-0067">ATP-binding</keyword>
<dbReference type="InterPro" id="IPR017871">
    <property type="entry name" value="ABC_transporter-like_CS"/>
</dbReference>
<dbReference type="Proteomes" id="UP000319771">
    <property type="component" value="Unassembled WGS sequence"/>
</dbReference>
<dbReference type="InterPro" id="IPR050093">
    <property type="entry name" value="ABC_SmlMolc_Importer"/>
</dbReference>
<protein>
    <submittedName>
        <fullName evidence="8">ABC transporter ATP-binding protein</fullName>
    </submittedName>
</protein>
<evidence type="ECO:0000256" key="2">
    <source>
        <dbReference type="ARBA" id="ARBA00022505"/>
    </source>
</evidence>
<dbReference type="InterPro" id="IPR025662">
    <property type="entry name" value="Sigma_54_int_dom_ATP-bd_1"/>
</dbReference>
<dbReference type="AlphaFoldDB" id="A0A538U6Q5"/>
<sequence>MRSGARAMLRAHLDRRLGDFHLSARLEAGRAETLVLVGESGSGKSTVLRLLAGLLRPDAGRIALDDTVWFDAAAGVELPPWRRAVGWVPQDYALFPHLTVGENVAFGLRSAGAPAQATWLAVRRTLERFGIADLAARRPGELSGGQQQRAALARALALEPPLLLLDEPLAALDVTTRRSVRAELRRLLESLPCVTVFVTHSPAEALVLGDRIAVLEGGRVAQDGPREELLRHPRSGYVAELMGLNLFRGRVVSRAPGGVARVAVGGATLMAMDPGTEDEVFLLVDPREVTLHLGSPAGSAQNLLRGAIAEIVPEPPQGDRLRVVLASEPPIVAEVTAQAVAALALRPGLEVTAAFKATGVRSYR</sequence>
<evidence type="ECO:0000256" key="5">
    <source>
        <dbReference type="PROSITE-ProRule" id="PRU01213"/>
    </source>
</evidence>
<dbReference type="GO" id="GO:0015689">
    <property type="term" value="P:molybdate ion transport"/>
    <property type="evidence" value="ECO:0007669"/>
    <property type="project" value="InterPro"/>
</dbReference>
<dbReference type="PANTHER" id="PTHR42781:SF4">
    <property type="entry name" value="SPERMIDINE_PUTRESCINE IMPORT ATP-BINDING PROTEIN POTA"/>
    <property type="match status" value="1"/>
</dbReference>
<dbReference type="SMART" id="SM00382">
    <property type="entry name" value="AAA"/>
    <property type="match status" value="1"/>
</dbReference>
<evidence type="ECO:0000259" key="7">
    <source>
        <dbReference type="PROSITE" id="PS51866"/>
    </source>
</evidence>
<evidence type="ECO:0000313" key="9">
    <source>
        <dbReference type="Proteomes" id="UP000319771"/>
    </source>
</evidence>
<dbReference type="PROSITE" id="PS51866">
    <property type="entry name" value="MOP"/>
    <property type="match status" value="1"/>
</dbReference>
<dbReference type="InterPro" id="IPR005116">
    <property type="entry name" value="Transp-assoc_OB_typ1"/>
</dbReference>
<dbReference type="InterPro" id="IPR027417">
    <property type="entry name" value="P-loop_NTPase"/>
</dbReference>
<dbReference type="EMBL" id="VBPB01000156">
    <property type="protein sequence ID" value="TMQ71575.1"/>
    <property type="molecule type" value="Genomic_DNA"/>
</dbReference>
<name>A0A538U6Q5_UNCEI</name>
<feature type="domain" description="ABC transporter" evidence="6">
    <location>
        <begin position="3"/>
        <end position="242"/>
    </location>
</feature>
<keyword evidence="1" id="KW-0813">Transport</keyword>
<dbReference type="GO" id="GO:0005524">
    <property type="term" value="F:ATP binding"/>
    <property type="evidence" value="ECO:0007669"/>
    <property type="project" value="UniProtKB-KW"/>
</dbReference>
<dbReference type="Gene3D" id="3.40.50.300">
    <property type="entry name" value="P-loop containing nucleotide triphosphate hydrolases"/>
    <property type="match status" value="1"/>
</dbReference>
<dbReference type="Gene3D" id="2.40.50.100">
    <property type="match status" value="1"/>
</dbReference>
<dbReference type="Pfam" id="PF03459">
    <property type="entry name" value="TOBE"/>
    <property type="match status" value="1"/>
</dbReference>
<dbReference type="SUPFAM" id="SSF50331">
    <property type="entry name" value="MOP-like"/>
    <property type="match status" value="1"/>
</dbReference>
<dbReference type="PANTHER" id="PTHR42781">
    <property type="entry name" value="SPERMIDINE/PUTRESCINE IMPORT ATP-BINDING PROTEIN POTA"/>
    <property type="match status" value="1"/>
</dbReference>
<dbReference type="PROSITE" id="PS00675">
    <property type="entry name" value="SIGMA54_INTERACT_1"/>
    <property type="match status" value="1"/>
</dbReference>
<dbReference type="PROSITE" id="PS50893">
    <property type="entry name" value="ABC_TRANSPORTER_2"/>
    <property type="match status" value="1"/>
</dbReference>
<dbReference type="InterPro" id="IPR004606">
    <property type="entry name" value="Mop_domain"/>
</dbReference>
<gene>
    <name evidence="8" type="ORF">E6K81_09750</name>
</gene>
<dbReference type="InterPro" id="IPR008995">
    <property type="entry name" value="Mo/tungstate-bd_C_term_dom"/>
</dbReference>
<dbReference type="GO" id="GO:0016887">
    <property type="term" value="F:ATP hydrolysis activity"/>
    <property type="evidence" value="ECO:0007669"/>
    <property type="project" value="InterPro"/>
</dbReference>
<accession>A0A538U6Q5</accession>
<comment type="caution">
    <text evidence="8">The sequence shown here is derived from an EMBL/GenBank/DDBJ whole genome shotgun (WGS) entry which is preliminary data.</text>
</comment>
<dbReference type="InterPro" id="IPR003593">
    <property type="entry name" value="AAA+_ATPase"/>
</dbReference>
<reference evidence="8 9" key="1">
    <citation type="journal article" date="2019" name="Nat. Microbiol.">
        <title>Mediterranean grassland soil C-N compound turnover is dependent on rainfall and depth, and is mediated by genomically divergent microorganisms.</title>
        <authorList>
            <person name="Diamond S."/>
            <person name="Andeer P.F."/>
            <person name="Li Z."/>
            <person name="Crits-Christoph A."/>
            <person name="Burstein D."/>
            <person name="Anantharaman K."/>
            <person name="Lane K.R."/>
            <person name="Thomas B.C."/>
            <person name="Pan C."/>
            <person name="Northen T.R."/>
            <person name="Banfield J.F."/>
        </authorList>
    </citation>
    <scope>NUCLEOTIDE SEQUENCE [LARGE SCALE GENOMIC DNA]</scope>
    <source>
        <strain evidence="8">WS_11</strain>
    </source>
</reference>
<organism evidence="8 9">
    <name type="scientific">Eiseniibacteriota bacterium</name>
    <dbReference type="NCBI Taxonomy" id="2212470"/>
    <lineage>
        <taxon>Bacteria</taxon>
        <taxon>Candidatus Eiseniibacteriota</taxon>
    </lineage>
</organism>
<evidence type="ECO:0000256" key="3">
    <source>
        <dbReference type="ARBA" id="ARBA00022741"/>
    </source>
</evidence>
<feature type="domain" description="Mop" evidence="7">
    <location>
        <begin position="297"/>
        <end position="364"/>
    </location>
</feature>
<keyword evidence="3" id="KW-0547">Nucleotide-binding</keyword>
<evidence type="ECO:0000256" key="1">
    <source>
        <dbReference type="ARBA" id="ARBA00022448"/>
    </source>
</evidence>
<keyword evidence="2 5" id="KW-0500">Molybdenum</keyword>
<dbReference type="InterPro" id="IPR003439">
    <property type="entry name" value="ABC_transporter-like_ATP-bd"/>
</dbReference>
<evidence type="ECO:0000256" key="4">
    <source>
        <dbReference type="ARBA" id="ARBA00022840"/>
    </source>
</evidence>
<dbReference type="Pfam" id="PF00005">
    <property type="entry name" value="ABC_tran"/>
    <property type="match status" value="1"/>
</dbReference>
<dbReference type="SUPFAM" id="SSF52540">
    <property type="entry name" value="P-loop containing nucleoside triphosphate hydrolases"/>
    <property type="match status" value="1"/>
</dbReference>
<evidence type="ECO:0000259" key="6">
    <source>
        <dbReference type="PROSITE" id="PS50893"/>
    </source>
</evidence>
<proteinExistence type="predicted"/>